<proteinExistence type="inferred from homology"/>
<evidence type="ECO:0000259" key="5">
    <source>
        <dbReference type="Pfam" id="PF08386"/>
    </source>
</evidence>
<comment type="similarity">
    <text evidence="1">Belongs to the peptidase S33 family.</text>
</comment>
<feature type="region of interest" description="Disordered" evidence="4">
    <location>
        <begin position="72"/>
        <end position="92"/>
    </location>
</feature>
<gene>
    <name evidence="6" type="ORF">SAMN05216410_1157</name>
</gene>
<organism evidence="6 7">
    <name type="scientific">Sanguibacter gelidistatuariae</name>
    <dbReference type="NCBI Taxonomy" id="1814289"/>
    <lineage>
        <taxon>Bacteria</taxon>
        <taxon>Bacillati</taxon>
        <taxon>Actinomycetota</taxon>
        <taxon>Actinomycetes</taxon>
        <taxon>Micrococcales</taxon>
        <taxon>Sanguibacteraceae</taxon>
        <taxon>Sanguibacter</taxon>
    </lineage>
</organism>
<dbReference type="Gene3D" id="3.40.50.1820">
    <property type="entry name" value="alpha/beta hydrolase"/>
    <property type="match status" value="1"/>
</dbReference>
<feature type="region of interest" description="Disordered" evidence="4">
    <location>
        <begin position="21"/>
        <end position="44"/>
    </location>
</feature>
<dbReference type="PANTHER" id="PTHR43248:SF29">
    <property type="entry name" value="TRIPEPTIDYL AMINOPEPTIDASE"/>
    <property type="match status" value="1"/>
</dbReference>
<dbReference type="InterPro" id="IPR013595">
    <property type="entry name" value="Pept_S33_TAP-like_C"/>
</dbReference>
<dbReference type="InterPro" id="IPR029058">
    <property type="entry name" value="AB_hydrolase_fold"/>
</dbReference>
<reference evidence="6 7" key="1">
    <citation type="submission" date="2016-09" db="EMBL/GenBank/DDBJ databases">
        <authorList>
            <person name="Capua I."/>
            <person name="De Benedictis P."/>
            <person name="Joannis T."/>
            <person name="Lombin L.H."/>
            <person name="Cattoli G."/>
        </authorList>
    </citation>
    <scope>NUCLEOTIDE SEQUENCE [LARGE SCALE GENOMIC DNA]</scope>
    <source>
        <strain evidence="6 7">ISLP-3</strain>
    </source>
</reference>
<dbReference type="GO" id="GO:0016787">
    <property type="term" value="F:hydrolase activity"/>
    <property type="evidence" value="ECO:0007669"/>
    <property type="project" value="UniProtKB-KW"/>
</dbReference>
<keyword evidence="2" id="KW-0732">Signal</keyword>
<sequence>MSIDLKVRYVWVVTFVRNASTAPADSSPPTDSAGSSSLEAAPHRLGSRRGRAAAVLVGAALVLAGCTSPAAKVQTGVTPGADPTSTSTDPGLSVDGIPAELLPFYEQTVDWTSCGSGFECADIMVPLDWDNPTGDTITIGAKRHPAKGTSMGTILINPGGPGGSGVDFVDYTPFFFGTPLLDNFDILGFDPRGVGESSPVACLTDAERDVADAKTYTTDDAGLAAMEADATAFGEACLANTGAVLGEVDTQSAARDMDVIRQVVGDSKLNYLGFSYGTQLGATYAGIFPEKVGRMVLDGAIDLRLTSQEQSLQQAVGFENALRAYVTDCLGGSDCPLTGSADDGMAQVKALFDQILANPLPTDDPARPLTQTLAFYGIAQPLYSQSLWSKLTTALTDAMNGDGTSLLASADSYNSRNADGTYSDNQGEAFRAINCLDDRGETDRAVMDAEAAEILAAAPTMGEFFGYGGLGCKNWPFPQVEKNFDLAAQGAPPILVVGTTNDPATPYVWAQGLAEQLDSGVLVTYDGEGHTAYGTSNACVLDTVDDYFVKGTVPASDPMC</sequence>
<name>A0A1G6HP77_9MICO</name>
<dbReference type="AlphaFoldDB" id="A0A1G6HP77"/>
<dbReference type="PANTHER" id="PTHR43248">
    <property type="entry name" value="2-SUCCINYL-6-HYDROXY-2,4-CYCLOHEXADIENE-1-CARBOXYLATE SYNTHASE"/>
    <property type="match status" value="1"/>
</dbReference>
<feature type="compositionally biased region" description="Low complexity" evidence="4">
    <location>
        <begin position="21"/>
        <end position="37"/>
    </location>
</feature>
<evidence type="ECO:0000256" key="2">
    <source>
        <dbReference type="ARBA" id="ARBA00022729"/>
    </source>
</evidence>
<dbReference type="EMBL" id="FMYH01000001">
    <property type="protein sequence ID" value="SDB96011.1"/>
    <property type="molecule type" value="Genomic_DNA"/>
</dbReference>
<evidence type="ECO:0000313" key="6">
    <source>
        <dbReference type="EMBL" id="SDB96011.1"/>
    </source>
</evidence>
<dbReference type="InterPro" id="IPR051601">
    <property type="entry name" value="Serine_prot/Carboxylest_S33"/>
</dbReference>
<evidence type="ECO:0000256" key="4">
    <source>
        <dbReference type="SAM" id="MobiDB-lite"/>
    </source>
</evidence>
<dbReference type="Proteomes" id="UP000199039">
    <property type="component" value="Unassembled WGS sequence"/>
</dbReference>
<keyword evidence="7" id="KW-1185">Reference proteome</keyword>
<evidence type="ECO:0000256" key="3">
    <source>
        <dbReference type="ARBA" id="ARBA00022801"/>
    </source>
</evidence>
<evidence type="ECO:0000313" key="7">
    <source>
        <dbReference type="Proteomes" id="UP000199039"/>
    </source>
</evidence>
<dbReference type="STRING" id="1814289.SAMN05216410_1157"/>
<accession>A0A1G6HP77</accession>
<evidence type="ECO:0000256" key="1">
    <source>
        <dbReference type="ARBA" id="ARBA00010088"/>
    </source>
</evidence>
<protein>
    <submittedName>
        <fullName evidence="6">Alpha/beta hydrolase fold</fullName>
    </submittedName>
</protein>
<keyword evidence="3 6" id="KW-0378">Hydrolase</keyword>
<dbReference type="Pfam" id="PF08386">
    <property type="entry name" value="Abhydrolase_4"/>
    <property type="match status" value="1"/>
</dbReference>
<feature type="domain" description="Peptidase S33 tripeptidyl aminopeptidase-like C-terminal" evidence="5">
    <location>
        <begin position="459"/>
        <end position="560"/>
    </location>
</feature>
<dbReference type="SUPFAM" id="SSF53474">
    <property type="entry name" value="alpha/beta-Hydrolases"/>
    <property type="match status" value="1"/>
</dbReference>